<name>A0A1E5VFQ1_9POAL</name>
<evidence type="ECO:0008006" key="5">
    <source>
        <dbReference type="Google" id="ProtNLM"/>
    </source>
</evidence>
<evidence type="ECO:0000313" key="4">
    <source>
        <dbReference type="Proteomes" id="UP000095767"/>
    </source>
</evidence>
<dbReference type="InterPro" id="IPR005174">
    <property type="entry name" value="KIB1-4_b-propeller"/>
</dbReference>
<reference evidence="3 4" key="1">
    <citation type="submission" date="2016-09" db="EMBL/GenBank/DDBJ databases">
        <title>The draft genome of Dichanthelium oligosanthes: A C3 panicoid grass species.</title>
        <authorList>
            <person name="Studer A.J."/>
            <person name="Schnable J.C."/>
            <person name="Brutnell T.P."/>
        </authorList>
    </citation>
    <scope>NUCLEOTIDE SEQUENCE [LARGE SCALE GENOMIC DNA]</scope>
    <source>
        <strain evidence="4">cv. Kellogg 1175</strain>
        <tissue evidence="3">Leaf</tissue>
    </source>
</reference>
<dbReference type="Pfam" id="PF00646">
    <property type="entry name" value="F-box"/>
    <property type="match status" value="1"/>
</dbReference>
<feature type="domain" description="KIB1-4 beta-propeller" evidence="2">
    <location>
        <begin position="822"/>
        <end position="971"/>
    </location>
</feature>
<dbReference type="OrthoDB" id="637180at2759"/>
<organism evidence="3 4">
    <name type="scientific">Dichanthelium oligosanthes</name>
    <dbReference type="NCBI Taxonomy" id="888268"/>
    <lineage>
        <taxon>Eukaryota</taxon>
        <taxon>Viridiplantae</taxon>
        <taxon>Streptophyta</taxon>
        <taxon>Embryophyta</taxon>
        <taxon>Tracheophyta</taxon>
        <taxon>Spermatophyta</taxon>
        <taxon>Magnoliopsida</taxon>
        <taxon>Liliopsida</taxon>
        <taxon>Poales</taxon>
        <taxon>Poaceae</taxon>
        <taxon>PACMAD clade</taxon>
        <taxon>Panicoideae</taxon>
        <taxon>Panicodae</taxon>
        <taxon>Paniceae</taxon>
        <taxon>Dichantheliinae</taxon>
        <taxon>Dichanthelium</taxon>
    </lineage>
</organism>
<comment type="caution">
    <text evidence="3">The sequence shown here is derived from an EMBL/GenBank/DDBJ whole genome shotgun (WGS) entry which is preliminary data.</text>
</comment>
<dbReference type="Gene3D" id="1.20.1280.50">
    <property type="match status" value="2"/>
</dbReference>
<protein>
    <recommendedName>
        <fullName evidence="5">DUF295 domain-containing protein</fullName>
    </recommendedName>
</protein>
<dbReference type="PANTHER" id="PTHR33110:SF123">
    <property type="entry name" value="DUF295 DOMAIN-CONTAINING PROTEIN"/>
    <property type="match status" value="1"/>
</dbReference>
<dbReference type="InterPro" id="IPR036047">
    <property type="entry name" value="F-box-like_dom_sf"/>
</dbReference>
<evidence type="ECO:0000259" key="2">
    <source>
        <dbReference type="Pfam" id="PF03478"/>
    </source>
</evidence>
<feature type="domain" description="KIB1-4 beta-propeller" evidence="2">
    <location>
        <begin position="105"/>
        <end position="339"/>
    </location>
</feature>
<dbReference type="Pfam" id="PF03478">
    <property type="entry name" value="Beta-prop_KIB1-4"/>
    <property type="match status" value="3"/>
</dbReference>
<evidence type="ECO:0000259" key="1">
    <source>
        <dbReference type="Pfam" id="PF00646"/>
    </source>
</evidence>
<feature type="domain" description="F-box" evidence="1">
    <location>
        <begin position="451"/>
        <end position="488"/>
    </location>
</feature>
<dbReference type="Proteomes" id="UP000095767">
    <property type="component" value="Unassembled WGS sequence"/>
</dbReference>
<sequence length="1007" mass="112283">MDSGAETAGGEYLFPVWARVEAGSEDPLASSWANLRSDALGVVLCFLPCDADSARVRSVCRHWSAAARGHGVAPPPLPLLVLPRFRFVVLTPGGVTAAARPAWMPREVDADHTSFVGCSGAWLVGARQAGGECFLVNAFSHAVLRLPHLGTYDCSVHRVVLSASPESGPDYIVAAFIFRWDKPELALWKPGMDSWRFCHHPLFAGHMDITFYQEKLYILWRFTPCLLSVELFEEEDAVTLSCMKDCLIEKILPSPPGSTHESIYNMVEWRGRLLLIIRSYGVYRSRQRLIKVEVFAMDLSTNPCELTEIRDFCGDCIFVGSGGCKSFPAGQHSGVEDCIVIFRGMASFHGKLYMFRSASSPENVVFPFEISEEDNKCHPRRASPMMVIGDSDFRVSNEFHIENLKTRKFCVSDDDWDASPLRDSGEMLDEMPQEKRARIDAGSEDPLQSPWASLPSDALGILLRFLPCLTDRARVRSVCRHWRAAARGHGVAPPPLPLLVVPRFRFASVTPGGFTTGARRAWMPPEVDADHTSCVGSSGAWLVGAGQAGGECFLVNAFSHAVLRLPYMGTYDCSVHTVVLSASPETRPDYTVAAFIFRWAKPELALWKPGMESWSFCHHPLFAGHMDIAFYQEKLFILWRFTPCLFSFELFDDEDEDVVTLSCMKDCFIERLLPSPPVPNQDLSYNMVEWRGRLLLIIRCYGVYRDRQRLIKVKVFAMDLSGNPSVLTEIHNFGGDCIFVGTGSCKSFPAAQHGGVEGDLIYFGPDHFNPHEVFAYSMRAGRPRRITNRPFPCLTRGPEPNSGFPLALGTLPSHFSFQLDAAGFHGYSFFQGKLYMFRKFTLKLYIPFEIPEDDSGLMVSRVERCVTEELPNIKNSLLKCNMAVWRGKLLLITRYFNGCDIGTELLKVKVFSLDINTNPFGATEIHSFDGDSIFVDTSGCKSFSAGLHVGVQGDLIYFIDGSDIFNHENHICDAYVYNIRDGTTRPLAVEFSPANSCAPGLNLDVPV</sequence>
<feature type="domain" description="KIB1-4 beta-propeller" evidence="2">
    <location>
        <begin position="524"/>
        <end position="777"/>
    </location>
</feature>
<keyword evidence="4" id="KW-1185">Reference proteome</keyword>
<dbReference type="SUPFAM" id="SSF81383">
    <property type="entry name" value="F-box domain"/>
    <property type="match status" value="1"/>
</dbReference>
<accession>A0A1E5VFQ1</accession>
<evidence type="ECO:0000313" key="3">
    <source>
        <dbReference type="EMBL" id="OEL23959.1"/>
    </source>
</evidence>
<proteinExistence type="predicted"/>
<gene>
    <name evidence="3" type="ORF">BAE44_0015022</name>
</gene>
<dbReference type="EMBL" id="LWDX02041095">
    <property type="protein sequence ID" value="OEL23959.1"/>
    <property type="molecule type" value="Genomic_DNA"/>
</dbReference>
<dbReference type="PANTHER" id="PTHR33110">
    <property type="entry name" value="F-BOX/KELCH-REPEAT PROTEIN-RELATED"/>
    <property type="match status" value="1"/>
</dbReference>
<dbReference type="AlphaFoldDB" id="A0A1E5VFQ1"/>
<dbReference type="InterPro" id="IPR001810">
    <property type="entry name" value="F-box_dom"/>
</dbReference>